<feature type="chain" id="PRO_5047150753" description="Lipoprotein" evidence="1">
    <location>
        <begin position="23"/>
        <end position="180"/>
    </location>
</feature>
<name>A0ABX1FMR3_9PSEU</name>
<protein>
    <recommendedName>
        <fullName evidence="4">Lipoprotein</fullName>
    </recommendedName>
</protein>
<dbReference type="PROSITE" id="PS51257">
    <property type="entry name" value="PROKAR_LIPOPROTEIN"/>
    <property type="match status" value="1"/>
</dbReference>
<evidence type="ECO:0000313" key="2">
    <source>
        <dbReference type="EMBL" id="NKE59866.1"/>
    </source>
</evidence>
<evidence type="ECO:0008006" key="4">
    <source>
        <dbReference type="Google" id="ProtNLM"/>
    </source>
</evidence>
<gene>
    <name evidence="2" type="ORF">FXN61_24895</name>
</gene>
<keyword evidence="1" id="KW-0732">Signal</keyword>
<feature type="signal peptide" evidence="1">
    <location>
        <begin position="1"/>
        <end position="22"/>
    </location>
</feature>
<accession>A0ABX1FMR3</accession>
<reference evidence="2 3" key="1">
    <citation type="submission" date="2019-08" db="EMBL/GenBank/DDBJ databases">
        <title>Lentzea from Indian Himalayas.</title>
        <authorList>
            <person name="Mandal S."/>
            <person name="Mallick Gupta A."/>
            <person name="Maiti P.K."/>
            <person name="Sarkar J."/>
            <person name="Mandal S."/>
        </authorList>
    </citation>
    <scope>NUCLEOTIDE SEQUENCE [LARGE SCALE GENOMIC DNA]</scope>
    <source>
        <strain evidence="2 3">PSKA42</strain>
    </source>
</reference>
<keyword evidence="3" id="KW-1185">Reference proteome</keyword>
<proteinExistence type="predicted"/>
<comment type="caution">
    <text evidence="2">The sequence shown here is derived from an EMBL/GenBank/DDBJ whole genome shotgun (WGS) entry which is preliminary data.</text>
</comment>
<evidence type="ECO:0000313" key="3">
    <source>
        <dbReference type="Proteomes" id="UP001515943"/>
    </source>
</evidence>
<evidence type="ECO:0000256" key="1">
    <source>
        <dbReference type="SAM" id="SignalP"/>
    </source>
</evidence>
<dbReference type="Proteomes" id="UP001515943">
    <property type="component" value="Unassembled WGS sequence"/>
</dbReference>
<dbReference type="EMBL" id="VSRL01000098">
    <property type="protein sequence ID" value="NKE59866.1"/>
    <property type="molecule type" value="Genomic_DNA"/>
</dbReference>
<sequence>MHRNLICLLVIAAAGCSSPPQVTPPAAPDKAAVVGWVDQVCAADKPMRTVSAVIALKAPKFAQGQQPTEADRPAVIAYLTELRDMYTKAKTAYDGVGPSPIPRGDELVAGHRKGLTELVPKLQEYLDNAQRFPAQSIDAPMVLAGADAATWKPEGPGLGELRNAEPVLAEAYQQAPNCQG</sequence>
<organism evidence="2 3">
    <name type="scientific">Lentzea indica</name>
    <dbReference type="NCBI Taxonomy" id="2604800"/>
    <lineage>
        <taxon>Bacteria</taxon>
        <taxon>Bacillati</taxon>
        <taxon>Actinomycetota</taxon>
        <taxon>Actinomycetes</taxon>
        <taxon>Pseudonocardiales</taxon>
        <taxon>Pseudonocardiaceae</taxon>
        <taxon>Lentzea</taxon>
    </lineage>
</organism>
<dbReference type="RefSeq" id="WP_167976526.1">
    <property type="nucleotide sequence ID" value="NZ_VSRL01000098.1"/>
</dbReference>